<proteinExistence type="predicted"/>
<protein>
    <submittedName>
        <fullName evidence="1">DUF4704 domain-containing protein</fullName>
    </submittedName>
</protein>
<dbReference type="GO" id="GO:0007032">
    <property type="term" value="P:endosome organization"/>
    <property type="evidence" value="ECO:0007669"/>
    <property type="project" value="InterPro"/>
</dbReference>
<dbReference type="GO" id="GO:2000641">
    <property type="term" value="P:regulation of early endosome to late endosome transport"/>
    <property type="evidence" value="ECO:0007669"/>
    <property type="project" value="InterPro"/>
</dbReference>
<dbReference type="AlphaFoldDB" id="A0A183IX34"/>
<dbReference type="GO" id="GO:0010008">
    <property type="term" value="C:endosome membrane"/>
    <property type="evidence" value="ECO:0007669"/>
    <property type="project" value="TreeGrafter"/>
</dbReference>
<organism evidence="1">
    <name type="scientific">Soboliphyme baturini</name>
    <dbReference type="NCBI Taxonomy" id="241478"/>
    <lineage>
        <taxon>Eukaryota</taxon>
        <taxon>Metazoa</taxon>
        <taxon>Ecdysozoa</taxon>
        <taxon>Nematoda</taxon>
        <taxon>Enoplea</taxon>
        <taxon>Dorylaimia</taxon>
        <taxon>Dioctophymatida</taxon>
        <taxon>Dioctophymatoidea</taxon>
        <taxon>Soboliphymatidae</taxon>
        <taxon>Soboliphyme</taxon>
    </lineage>
</organism>
<dbReference type="PANTHER" id="PTHR36983:SF2">
    <property type="entry name" value="DNAJ HOMOLOG SUBFAMILY C MEMBER 13"/>
    <property type="match status" value="1"/>
</dbReference>
<dbReference type="WBParaSite" id="SBAD_0000848201-mRNA-1">
    <property type="protein sequence ID" value="SBAD_0000848201-mRNA-1"/>
    <property type="gene ID" value="SBAD_0000848201"/>
</dbReference>
<dbReference type="Gene3D" id="1.25.10.10">
    <property type="entry name" value="Leucine-rich Repeat Variant"/>
    <property type="match status" value="1"/>
</dbReference>
<accession>A0A183IX34</accession>
<evidence type="ECO:0000313" key="1">
    <source>
        <dbReference type="WBParaSite" id="SBAD_0000848201-mRNA-1"/>
    </source>
</evidence>
<dbReference type="InterPro" id="IPR011989">
    <property type="entry name" value="ARM-like"/>
</dbReference>
<name>A0A183IX34_9BILA</name>
<dbReference type="PANTHER" id="PTHR36983">
    <property type="entry name" value="DNAJ HOMOLOG SUBFAMILY C MEMBER 13"/>
    <property type="match status" value="1"/>
</dbReference>
<dbReference type="GO" id="GO:0006898">
    <property type="term" value="P:receptor-mediated endocytosis"/>
    <property type="evidence" value="ECO:0007669"/>
    <property type="project" value="TreeGrafter"/>
</dbReference>
<dbReference type="InterPro" id="IPR044978">
    <property type="entry name" value="GRV2/DNAJC13"/>
</dbReference>
<dbReference type="InterPro" id="IPR016024">
    <property type="entry name" value="ARM-type_fold"/>
</dbReference>
<dbReference type="SUPFAM" id="SSF48371">
    <property type="entry name" value="ARM repeat"/>
    <property type="match status" value="1"/>
</dbReference>
<sequence length="625" mass="70467">LAVQSCVACSCLAGYKNGYEPNDVASETVHVFLGSYAVELFQRDALEEVLKLLTTNTESPYVIWNNETRAELLELIHAYQSSNEPYRVDSDGPFVYSVVKNELMVGSVYIRVYNETPTFKITDPVSLCTQIFDFIEELEKRLDNAEVINRPTYSRDLKIIVSDINSVLQALLNLYSSNAGLETVTVGYFRSLFRLLTIGSDADCWKLAIQLLLVVTQNENCVADIAQSTEWFPCLLTLAISTSESISAVFQLCMNLVSNARMTSDFLERGLFVVIMHVICISNHADRRLLAVRLLLKLQLSKLHGPRWTKLLQTMLPTIFVDTMQESGEAFLKLFDDTSENPELIWNPQIRTEVVNALQIEYNSYCLNYLKPGYVWKLSDDFQAKVSVVHSSEVAIGGVYLRLYLRNPKWSLHSPKTFLVQLLAAAENELRQEAPDRQMASLIRKCVATLLANYPYLADQAYSLNYVPVFCGLWNSDDMVVVRTVVALLCEFSSSQVCAKYICNHASTVKGLRRTMDGFPNLLHDTCRLVRVLSAQNSNNFVENALRHRFVEFLLQFLKSDIPEVQNSMAVKAEVVTALKLMSNNSVHGQSVSNVLNKSSIWTEFQDQKHDLFLSGPSQIASLPG</sequence>
<reference evidence="1" key="1">
    <citation type="submission" date="2016-06" db="UniProtKB">
        <authorList>
            <consortium name="WormBaseParasite"/>
        </authorList>
    </citation>
    <scope>IDENTIFICATION</scope>
</reference>